<dbReference type="Proteomes" id="UP000052976">
    <property type="component" value="Unassembled WGS sequence"/>
</dbReference>
<evidence type="ECO:0000313" key="1">
    <source>
        <dbReference type="EMBL" id="KFO61705.1"/>
    </source>
</evidence>
<sequence>SHIVPDDAALANYLPDVKPHQHLCGHQAVSQRVLK</sequence>
<proteinExistence type="predicted"/>
<dbReference type="AlphaFoldDB" id="A0A091FK33"/>
<feature type="non-terminal residue" evidence="1">
    <location>
        <position position="35"/>
    </location>
</feature>
<name>A0A091FK33_CORBR</name>
<protein>
    <submittedName>
        <fullName evidence="1">Uncharacterized protein</fullName>
    </submittedName>
</protein>
<evidence type="ECO:0000313" key="2">
    <source>
        <dbReference type="Proteomes" id="UP000052976"/>
    </source>
</evidence>
<organism evidence="1 2">
    <name type="scientific">Corvus brachyrhynchos</name>
    <name type="common">American crow</name>
    <dbReference type="NCBI Taxonomy" id="85066"/>
    <lineage>
        <taxon>Eukaryota</taxon>
        <taxon>Metazoa</taxon>
        <taxon>Chordata</taxon>
        <taxon>Craniata</taxon>
        <taxon>Vertebrata</taxon>
        <taxon>Euteleostomi</taxon>
        <taxon>Archelosauria</taxon>
        <taxon>Archosauria</taxon>
        <taxon>Dinosauria</taxon>
        <taxon>Saurischia</taxon>
        <taxon>Theropoda</taxon>
        <taxon>Coelurosauria</taxon>
        <taxon>Aves</taxon>
        <taxon>Neognathae</taxon>
        <taxon>Neoaves</taxon>
        <taxon>Telluraves</taxon>
        <taxon>Australaves</taxon>
        <taxon>Passeriformes</taxon>
        <taxon>Corvoidea</taxon>
        <taxon>Corvidae</taxon>
        <taxon>Corvus</taxon>
    </lineage>
</organism>
<feature type="non-terminal residue" evidence="1">
    <location>
        <position position="1"/>
    </location>
</feature>
<accession>A0A091FK33</accession>
<gene>
    <name evidence="1" type="ORF">N302_11190</name>
</gene>
<keyword evidence="2" id="KW-1185">Reference proteome</keyword>
<dbReference type="EMBL" id="KK719138">
    <property type="protein sequence ID" value="KFO61705.1"/>
    <property type="molecule type" value="Genomic_DNA"/>
</dbReference>
<reference evidence="1 2" key="1">
    <citation type="submission" date="2014-04" db="EMBL/GenBank/DDBJ databases">
        <title>Genome evolution of avian class.</title>
        <authorList>
            <person name="Zhang G."/>
            <person name="Li C."/>
        </authorList>
    </citation>
    <scope>NUCLEOTIDE SEQUENCE [LARGE SCALE GENOMIC DNA]</scope>
    <source>
        <strain evidence="1">BGI_N302</strain>
    </source>
</reference>